<evidence type="ECO:0000256" key="1">
    <source>
        <dbReference type="SAM" id="MobiDB-lite"/>
    </source>
</evidence>
<accession>A0A2S6CNE6</accession>
<dbReference type="AlphaFoldDB" id="A0A2S6CNE6"/>
<protein>
    <submittedName>
        <fullName evidence="2">Uncharacterized protein</fullName>
    </submittedName>
</protein>
<dbReference type="OrthoDB" id="3642813at2759"/>
<dbReference type="Proteomes" id="UP000237631">
    <property type="component" value="Unassembled WGS sequence"/>
</dbReference>
<reference evidence="3" key="1">
    <citation type="journal article" date="2017" name="bioRxiv">
        <title>Conservation of a gene cluster reveals novel cercosporin biosynthetic mechanisms and extends production to the genus Colletotrichum.</title>
        <authorList>
            <person name="de Jonge R."/>
            <person name="Ebert M.K."/>
            <person name="Huitt-Roehl C.R."/>
            <person name="Pal P."/>
            <person name="Suttle J.C."/>
            <person name="Spanner R.E."/>
            <person name="Neubauer J.D."/>
            <person name="Jurick W.M.II."/>
            <person name="Stott K.A."/>
            <person name="Secor G.A."/>
            <person name="Thomma B.P.H.J."/>
            <person name="Van de Peer Y."/>
            <person name="Townsend C.A."/>
            <person name="Bolton M.D."/>
        </authorList>
    </citation>
    <scope>NUCLEOTIDE SEQUENCE [LARGE SCALE GENOMIC DNA]</scope>
    <source>
        <strain evidence="3">CBS538.71</strain>
    </source>
</reference>
<keyword evidence="3" id="KW-1185">Reference proteome</keyword>
<proteinExistence type="predicted"/>
<feature type="region of interest" description="Disordered" evidence="1">
    <location>
        <begin position="21"/>
        <end position="77"/>
    </location>
</feature>
<sequence length="77" mass="8239">MASERRDSNFLSLAPMSYSNWVAPAASPPTPSSAKEEDARAPSPTDAIEAVQKTQRSASESSTTSGFLRLGHVDKEE</sequence>
<name>A0A2S6CNE6_9PEZI</name>
<dbReference type="EMBL" id="PNEN01000099">
    <property type="protein sequence ID" value="PPJ61254.1"/>
    <property type="molecule type" value="Genomic_DNA"/>
</dbReference>
<organism evidence="2 3">
    <name type="scientific">Cercospora berteroae</name>
    <dbReference type="NCBI Taxonomy" id="357750"/>
    <lineage>
        <taxon>Eukaryota</taxon>
        <taxon>Fungi</taxon>
        <taxon>Dikarya</taxon>
        <taxon>Ascomycota</taxon>
        <taxon>Pezizomycotina</taxon>
        <taxon>Dothideomycetes</taxon>
        <taxon>Dothideomycetidae</taxon>
        <taxon>Mycosphaerellales</taxon>
        <taxon>Mycosphaerellaceae</taxon>
        <taxon>Cercospora</taxon>
    </lineage>
</organism>
<feature type="compositionally biased region" description="Polar residues" evidence="1">
    <location>
        <begin position="52"/>
        <end position="66"/>
    </location>
</feature>
<evidence type="ECO:0000313" key="2">
    <source>
        <dbReference type="EMBL" id="PPJ61254.1"/>
    </source>
</evidence>
<evidence type="ECO:0000313" key="3">
    <source>
        <dbReference type="Proteomes" id="UP000237631"/>
    </source>
</evidence>
<gene>
    <name evidence="2" type="ORF">CBER1_06733</name>
</gene>
<comment type="caution">
    <text evidence="2">The sequence shown here is derived from an EMBL/GenBank/DDBJ whole genome shotgun (WGS) entry which is preliminary data.</text>
</comment>